<dbReference type="Proteomes" id="UP000294933">
    <property type="component" value="Unassembled WGS sequence"/>
</dbReference>
<proteinExistence type="predicted"/>
<feature type="transmembrane region" description="Helical" evidence="2">
    <location>
        <begin position="50"/>
        <end position="74"/>
    </location>
</feature>
<accession>A0A4Y7QJN5</accession>
<keyword evidence="2" id="KW-0812">Transmembrane</keyword>
<keyword evidence="2" id="KW-1133">Transmembrane helix</keyword>
<evidence type="ECO:0000313" key="3">
    <source>
        <dbReference type="EMBL" id="TDL27863.1"/>
    </source>
</evidence>
<gene>
    <name evidence="3" type="ORF">BD410DRAFT_781782</name>
</gene>
<organism evidence="3 4">
    <name type="scientific">Rickenella mellea</name>
    <dbReference type="NCBI Taxonomy" id="50990"/>
    <lineage>
        <taxon>Eukaryota</taxon>
        <taxon>Fungi</taxon>
        <taxon>Dikarya</taxon>
        <taxon>Basidiomycota</taxon>
        <taxon>Agaricomycotina</taxon>
        <taxon>Agaricomycetes</taxon>
        <taxon>Hymenochaetales</taxon>
        <taxon>Rickenellaceae</taxon>
        <taxon>Rickenella</taxon>
    </lineage>
</organism>
<keyword evidence="4" id="KW-1185">Reference proteome</keyword>
<keyword evidence="2" id="KW-0472">Membrane</keyword>
<reference evidence="3 4" key="1">
    <citation type="submission" date="2018-06" db="EMBL/GenBank/DDBJ databases">
        <title>A transcriptomic atlas of mushroom development highlights an independent origin of complex multicellularity.</title>
        <authorList>
            <consortium name="DOE Joint Genome Institute"/>
            <person name="Krizsan K."/>
            <person name="Almasi E."/>
            <person name="Merenyi Z."/>
            <person name="Sahu N."/>
            <person name="Viragh M."/>
            <person name="Koszo T."/>
            <person name="Mondo S."/>
            <person name="Kiss B."/>
            <person name="Balint B."/>
            <person name="Kues U."/>
            <person name="Barry K."/>
            <person name="Hegedus J.C."/>
            <person name="Henrissat B."/>
            <person name="Johnson J."/>
            <person name="Lipzen A."/>
            <person name="Ohm R."/>
            <person name="Nagy I."/>
            <person name="Pangilinan J."/>
            <person name="Yan J."/>
            <person name="Xiong Y."/>
            <person name="Grigoriev I.V."/>
            <person name="Hibbett D.S."/>
            <person name="Nagy L.G."/>
        </authorList>
    </citation>
    <scope>NUCLEOTIDE SEQUENCE [LARGE SCALE GENOMIC DNA]</scope>
    <source>
        <strain evidence="3 4">SZMC22713</strain>
    </source>
</reference>
<dbReference type="AlphaFoldDB" id="A0A4Y7QJN5"/>
<feature type="region of interest" description="Disordered" evidence="1">
    <location>
        <begin position="1"/>
        <end position="42"/>
    </location>
</feature>
<feature type="region of interest" description="Disordered" evidence="1">
    <location>
        <begin position="194"/>
        <end position="226"/>
    </location>
</feature>
<sequence length="307" mass="32449">MAGLPPTGNAPSSLAPSLTTPTGGSPSPTSSQPPATTSSALSGQPPISSLYIYVFTTFVALILIAIAIILRACILRRRWRRRVAAAIAAGEPIPEVDYRGDVVLARGAFGRGKAEKDVGVRPDFHHVFFVDGDVGREKADNTIGEKEWRDIKPVSVTLLSNNAVTVGSSPTPPPQRRSRPLRWLTYVLQMFSSADSSTPTPSPVPSPNPSLPKIAPPTKPSPPGSRTIQASFFISMPSHLSSMRINSNSAVEDGVDIADGDCQEGEGDDVEKAKAQAQELPPLEIGVVAFNLNLPAVTPSASASRQQ</sequence>
<name>A0A4Y7QJN5_9AGAM</name>
<feature type="compositionally biased region" description="Pro residues" evidence="1">
    <location>
        <begin position="200"/>
        <end position="223"/>
    </location>
</feature>
<protein>
    <submittedName>
        <fullName evidence="3">Uncharacterized protein</fullName>
    </submittedName>
</protein>
<evidence type="ECO:0000256" key="2">
    <source>
        <dbReference type="SAM" id="Phobius"/>
    </source>
</evidence>
<dbReference type="EMBL" id="ML170158">
    <property type="protein sequence ID" value="TDL27863.1"/>
    <property type="molecule type" value="Genomic_DNA"/>
</dbReference>
<feature type="compositionally biased region" description="Low complexity" evidence="1">
    <location>
        <begin position="16"/>
        <end position="42"/>
    </location>
</feature>
<evidence type="ECO:0000256" key="1">
    <source>
        <dbReference type="SAM" id="MobiDB-lite"/>
    </source>
</evidence>
<dbReference type="VEuPathDB" id="FungiDB:BD410DRAFT_781782"/>
<evidence type="ECO:0000313" key="4">
    <source>
        <dbReference type="Proteomes" id="UP000294933"/>
    </source>
</evidence>